<sequence>MPQEFSVASGMWVLISFLIAGLLLGGVWSAYQSGSKVATVVLAIAAAVALCVAVLSMLGAVG</sequence>
<dbReference type="Proteomes" id="UP000336646">
    <property type="component" value="Unassembled WGS sequence"/>
</dbReference>
<evidence type="ECO:0000313" key="2">
    <source>
        <dbReference type="EMBL" id="TVS30048.1"/>
    </source>
</evidence>
<gene>
    <name evidence="2" type="ORF">EKI59_01780</name>
</gene>
<organism evidence="2 3">
    <name type="scientific">Corynebacterium sanguinis</name>
    <dbReference type="NCBI Taxonomy" id="2594913"/>
    <lineage>
        <taxon>Bacteria</taxon>
        <taxon>Bacillati</taxon>
        <taxon>Actinomycetota</taxon>
        <taxon>Actinomycetes</taxon>
        <taxon>Mycobacteriales</taxon>
        <taxon>Corynebacteriaceae</taxon>
        <taxon>Corynebacterium</taxon>
    </lineage>
</organism>
<dbReference type="GeneID" id="74902254"/>
<comment type="caution">
    <text evidence="2">The sequence shown here is derived from an EMBL/GenBank/DDBJ whole genome shotgun (WGS) entry which is preliminary data.</text>
</comment>
<evidence type="ECO:0000313" key="3">
    <source>
        <dbReference type="Proteomes" id="UP000336646"/>
    </source>
</evidence>
<keyword evidence="1" id="KW-0812">Transmembrane</keyword>
<feature type="transmembrane region" description="Helical" evidence="1">
    <location>
        <begin position="37"/>
        <end position="61"/>
    </location>
</feature>
<feature type="transmembrane region" description="Helical" evidence="1">
    <location>
        <begin position="12"/>
        <end position="31"/>
    </location>
</feature>
<proteinExistence type="predicted"/>
<protein>
    <submittedName>
        <fullName evidence="2">Uncharacterized protein</fullName>
    </submittedName>
</protein>
<evidence type="ECO:0000256" key="1">
    <source>
        <dbReference type="SAM" id="Phobius"/>
    </source>
</evidence>
<keyword evidence="1" id="KW-1133">Transmembrane helix</keyword>
<keyword evidence="1" id="KW-0472">Membrane</keyword>
<accession>A0A6C1U0K2</accession>
<reference evidence="2 3" key="1">
    <citation type="submission" date="2018-12" db="EMBL/GenBank/DDBJ databases">
        <title>Corynebacterium sanguinis sp. nov., a clinically-associated and environmental corynebacterium.</title>
        <authorList>
            <person name="Gonzales-Siles L."/>
            <person name="Jaen-Luchoro D."/>
            <person name="Cardew S."/>
            <person name="Inganas E."/>
            <person name="Ohlen M."/>
            <person name="Jensie-Markopolous S."/>
            <person name="Pinyeiro-Iglesias B."/>
            <person name="Molin K."/>
            <person name="Skovbjerg S."/>
            <person name="Svensson-Stadler L."/>
            <person name="Funke G."/>
            <person name="Moore E.R.B."/>
        </authorList>
    </citation>
    <scope>NUCLEOTIDE SEQUENCE [LARGE SCALE GENOMIC DNA]</scope>
    <source>
        <strain evidence="2 3">58734</strain>
    </source>
</reference>
<dbReference type="EMBL" id="RXIR01000002">
    <property type="protein sequence ID" value="TVS30048.1"/>
    <property type="molecule type" value="Genomic_DNA"/>
</dbReference>
<dbReference type="OrthoDB" id="4419515at2"/>
<dbReference type="RefSeq" id="WP_136651545.1">
    <property type="nucleotide sequence ID" value="NZ_CP038157.1"/>
</dbReference>
<name>A0A6C1U0K2_9CORY</name>
<dbReference type="AlphaFoldDB" id="A0A6C1U0K2"/>